<keyword evidence="3" id="KW-0238">DNA-binding</keyword>
<evidence type="ECO:0000313" key="5">
    <source>
        <dbReference type="EMBL" id="ABC80338.1"/>
    </source>
</evidence>
<dbReference type="GO" id="GO:0005524">
    <property type="term" value="F:ATP binding"/>
    <property type="evidence" value="ECO:0007669"/>
    <property type="project" value="UniProtKB-KW"/>
</dbReference>
<gene>
    <name evidence="5" type="ordered locus">Adeh_0562</name>
</gene>
<reference evidence="5" key="1">
    <citation type="submission" date="2006-01" db="EMBL/GenBank/DDBJ databases">
        <title>Complete sequence of Anaeromyxobacter dehalogenans 2CP-C.</title>
        <authorList>
            <consortium name="US DOE Joint Genome Institute"/>
            <person name="Copeland A."/>
            <person name="Lucas S."/>
            <person name="Lapidus A."/>
            <person name="Barry K."/>
            <person name="Detter J.C."/>
            <person name="Glavina T."/>
            <person name="Hammon N."/>
            <person name="Israni S."/>
            <person name="Pitluck S."/>
            <person name="Brettin T."/>
            <person name="Bruce D."/>
            <person name="Han C."/>
            <person name="Tapia R."/>
            <person name="Gilna P."/>
            <person name="Kiss H."/>
            <person name="Schmutz J."/>
            <person name="Larimer F."/>
            <person name="Land M."/>
            <person name="Kyrpides N."/>
            <person name="Anderson I."/>
            <person name="Sanford R.A."/>
            <person name="Ritalahti K.M."/>
            <person name="Thomas H.S."/>
            <person name="Kirby J.R."/>
            <person name="Zhulin I.B."/>
            <person name="Loeffler F.E."/>
            <person name="Richardson P."/>
        </authorList>
    </citation>
    <scope>NUCLEOTIDE SEQUENCE</scope>
    <source>
        <strain evidence="5">2CP-C</strain>
    </source>
</reference>
<organism evidence="5 6">
    <name type="scientific">Anaeromyxobacter dehalogenans (strain 2CP-C)</name>
    <dbReference type="NCBI Taxonomy" id="290397"/>
    <lineage>
        <taxon>Bacteria</taxon>
        <taxon>Pseudomonadati</taxon>
        <taxon>Myxococcota</taxon>
        <taxon>Myxococcia</taxon>
        <taxon>Myxococcales</taxon>
        <taxon>Cystobacterineae</taxon>
        <taxon>Anaeromyxobacteraceae</taxon>
        <taxon>Anaeromyxobacter</taxon>
    </lineage>
</organism>
<evidence type="ECO:0000259" key="4">
    <source>
        <dbReference type="SMART" id="SM00534"/>
    </source>
</evidence>
<dbReference type="InterPro" id="IPR045076">
    <property type="entry name" value="MutS"/>
</dbReference>
<dbReference type="HOGENOM" id="CLU_1140724_0_0_7"/>
<dbReference type="PANTHER" id="PTHR11361:SF99">
    <property type="entry name" value="DNA MISMATCH REPAIR PROTEIN"/>
    <property type="match status" value="1"/>
</dbReference>
<sequence>MRGWLTALGEMEALAALATRVYENPAEQFPEVVSTGTMLDAQELGHPLLPVERCVRNDVRLGGTAPQLILLSGSNMSGKSTLLRALGASAALALAGGTVRARRMVLSPVALCASLRVQDSVLDGASRFQAEVLRLCDVARFAAGPHAVLFLLDEILGGTNSDDRLRGAKGVLTALVNRGAIGVCTTHDLALTRIADELGARATNAHLVDALVGGKLAFDYRLRPGVVRRSNAIEWMRLVGLEV</sequence>
<feature type="domain" description="DNA mismatch repair proteins mutS family" evidence="4">
    <location>
        <begin position="66"/>
        <end position="242"/>
    </location>
</feature>
<accession>Q2INF6</accession>
<evidence type="ECO:0000256" key="3">
    <source>
        <dbReference type="ARBA" id="ARBA00023125"/>
    </source>
</evidence>
<evidence type="ECO:0000313" key="6">
    <source>
        <dbReference type="Proteomes" id="UP000001935"/>
    </source>
</evidence>
<dbReference type="AlphaFoldDB" id="Q2INF6"/>
<evidence type="ECO:0000256" key="1">
    <source>
        <dbReference type="ARBA" id="ARBA00022741"/>
    </source>
</evidence>
<dbReference type="EMBL" id="CP000251">
    <property type="protein sequence ID" value="ABC80338.1"/>
    <property type="molecule type" value="Genomic_DNA"/>
</dbReference>
<dbReference type="SMART" id="SM00534">
    <property type="entry name" value="MUTSac"/>
    <property type="match status" value="1"/>
</dbReference>
<dbReference type="Gene3D" id="3.40.50.300">
    <property type="entry name" value="P-loop containing nucleotide triphosphate hydrolases"/>
    <property type="match status" value="1"/>
</dbReference>
<dbReference type="STRING" id="290397.Adeh_0562"/>
<name>Q2INF6_ANADE</name>
<evidence type="ECO:0000256" key="2">
    <source>
        <dbReference type="ARBA" id="ARBA00022840"/>
    </source>
</evidence>
<keyword evidence="1" id="KW-0547">Nucleotide-binding</keyword>
<dbReference type="GO" id="GO:0005829">
    <property type="term" value="C:cytosol"/>
    <property type="evidence" value="ECO:0007669"/>
    <property type="project" value="TreeGrafter"/>
</dbReference>
<dbReference type="SUPFAM" id="SSF52540">
    <property type="entry name" value="P-loop containing nucleoside triphosphate hydrolases"/>
    <property type="match status" value="1"/>
</dbReference>
<dbReference type="Pfam" id="PF00488">
    <property type="entry name" value="MutS_V"/>
    <property type="match status" value="1"/>
</dbReference>
<dbReference type="Proteomes" id="UP000001935">
    <property type="component" value="Chromosome"/>
</dbReference>
<dbReference type="InterPro" id="IPR000432">
    <property type="entry name" value="DNA_mismatch_repair_MutS_C"/>
</dbReference>
<proteinExistence type="predicted"/>
<protein>
    <submittedName>
        <fullName evidence="5">DNA mismatch repair protein MutS-like protein</fullName>
    </submittedName>
</protein>
<dbReference type="GO" id="GO:0030983">
    <property type="term" value="F:mismatched DNA binding"/>
    <property type="evidence" value="ECO:0007669"/>
    <property type="project" value="InterPro"/>
</dbReference>
<dbReference type="KEGG" id="ade:Adeh_0562"/>
<keyword evidence="2" id="KW-0067">ATP-binding</keyword>
<dbReference type="PANTHER" id="PTHR11361">
    <property type="entry name" value="DNA MISMATCH REPAIR PROTEIN MUTS FAMILY MEMBER"/>
    <property type="match status" value="1"/>
</dbReference>
<dbReference type="InterPro" id="IPR027417">
    <property type="entry name" value="P-loop_NTPase"/>
</dbReference>
<dbReference type="GO" id="GO:0006298">
    <property type="term" value="P:mismatch repair"/>
    <property type="evidence" value="ECO:0007669"/>
    <property type="project" value="InterPro"/>
</dbReference>
<dbReference type="eggNOG" id="COG0249">
    <property type="taxonomic scope" value="Bacteria"/>
</dbReference>
<dbReference type="GO" id="GO:0140664">
    <property type="term" value="F:ATP-dependent DNA damage sensor activity"/>
    <property type="evidence" value="ECO:0007669"/>
    <property type="project" value="InterPro"/>
</dbReference>